<comment type="caution">
    <text evidence="1">The sequence shown here is derived from an EMBL/GenBank/DDBJ whole genome shotgun (WGS) entry which is preliminary data.</text>
</comment>
<protein>
    <recommendedName>
        <fullName evidence="3">DUF4132 domain-containing protein</fullName>
    </recommendedName>
</protein>
<dbReference type="STRING" id="52770.BSZ40_09075"/>
<proteinExistence type="predicted"/>
<gene>
    <name evidence="1" type="ORF">BSZ40_09075</name>
</gene>
<evidence type="ECO:0000313" key="2">
    <source>
        <dbReference type="Proteomes" id="UP000185612"/>
    </source>
</evidence>
<reference evidence="2" key="1">
    <citation type="submission" date="2016-12" db="EMBL/GenBank/DDBJ databases">
        <authorList>
            <person name="Meng X."/>
        </authorList>
    </citation>
    <scope>NUCLEOTIDE SEQUENCE [LARGE SCALE GENOMIC DNA]</scope>
    <source>
        <strain evidence="2">DSM 20732</strain>
    </source>
</reference>
<dbReference type="EMBL" id="MQVS01000010">
    <property type="protein sequence ID" value="OKL51048.1"/>
    <property type="molecule type" value="Genomic_DNA"/>
</dbReference>
<sequence length="500" mass="54313">MGREVPTNSSDLGLAITPFEALYDSAHTADIPADAAPFDPEAELAHAEQVGCKTHYQQGPTLYDWWFPTAPLFTTFPGVERRSWWREHLRSLRTSERVRPTWLAEELMVPDWVRTILLSRWEATPRALARRLAKQGAEVLLLRGLLHLLDPVAVAAARADLPAELPCPVRRDRQGVWRVLDLTALRAAGLGCLSATAARRLLAEIPDGALAEPQLTEVWPLALLAPTPQERVAFAVRTGLRLTTWRAVVPWLVATGQTGLALLGEQIAAAAPPIAHTMARTAAAMLHGPAAAPLFLDLLATGQAPVADRWLTAHATQLIAAPVDTTQAAVAARYLRQLPLAELQTHRAQACPQLRPLIDGIIGAAQLPHLDAATSWWSQAQAAKRLRHVAPVPFPPVRLPPLVVDGQRLAAPELQTLLRALAVGACPPPPGTCTETRWAAQQPHPLVEAVAERLSPAARSSFARELVAQWQVAGRPAKQGWLASAPRQLRARPPLERGRC</sequence>
<evidence type="ECO:0008006" key="3">
    <source>
        <dbReference type="Google" id="ProtNLM"/>
    </source>
</evidence>
<organism evidence="1 2">
    <name type="scientific">Buchananella hordeovulneris</name>
    <dbReference type="NCBI Taxonomy" id="52770"/>
    <lineage>
        <taxon>Bacteria</taxon>
        <taxon>Bacillati</taxon>
        <taxon>Actinomycetota</taxon>
        <taxon>Actinomycetes</taxon>
        <taxon>Actinomycetales</taxon>
        <taxon>Actinomycetaceae</taxon>
        <taxon>Buchananella</taxon>
    </lineage>
</organism>
<accession>A0A1Q5PTZ3</accession>
<keyword evidence="2" id="KW-1185">Reference proteome</keyword>
<dbReference type="AlphaFoldDB" id="A0A1Q5PTZ3"/>
<name>A0A1Q5PTZ3_9ACTO</name>
<dbReference type="Proteomes" id="UP000185612">
    <property type="component" value="Unassembled WGS sequence"/>
</dbReference>
<dbReference type="InParanoid" id="A0A1Q5PTZ3"/>
<evidence type="ECO:0000313" key="1">
    <source>
        <dbReference type="EMBL" id="OKL51048.1"/>
    </source>
</evidence>